<sequence length="74" mass="9072">MFIAFMKANQIANYEALYHTHFPPIGRDPKYIYYIGQSKNFEKRYEDRKDDGPIYKDFEEKSTFTKYVFEEKRL</sequence>
<dbReference type="Proteomes" id="UP000615446">
    <property type="component" value="Unassembled WGS sequence"/>
</dbReference>
<proteinExistence type="predicted"/>
<accession>A0A8H3LWE3</accession>
<comment type="caution">
    <text evidence="1">The sequence shown here is derived from an EMBL/GenBank/DDBJ whole genome shotgun (WGS) entry which is preliminary data.</text>
</comment>
<reference evidence="1" key="1">
    <citation type="submission" date="2019-10" db="EMBL/GenBank/DDBJ databases">
        <title>Conservation and host-specific expression of non-tandemly repeated heterogenous ribosome RNA gene in arbuscular mycorrhizal fungi.</title>
        <authorList>
            <person name="Maeda T."/>
            <person name="Kobayashi Y."/>
            <person name="Nakagawa T."/>
            <person name="Ezawa T."/>
            <person name="Yamaguchi K."/>
            <person name="Bino T."/>
            <person name="Nishimoto Y."/>
            <person name="Shigenobu S."/>
            <person name="Kawaguchi M."/>
        </authorList>
    </citation>
    <scope>NUCLEOTIDE SEQUENCE</scope>
    <source>
        <strain evidence="1">HR1</strain>
    </source>
</reference>
<gene>
    <name evidence="1" type="ORF">RCL2_002096400</name>
</gene>
<protein>
    <submittedName>
        <fullName evidence="1">Uncharacterized protein</fullName>
    </submittedName>
</protein>
<dbReference type="EMBL" id="BLAL01000231">
    <property type="protein sequence ID" value="GES94217.1"/>
    <property type="molecule type" value="Genomic_DNA"/>
</dbReference>
<dbReference type="OrthoDB" id="2303200at2759"/>
<evidence type="ECO:0000313" key="1">
    <source>
        <dbReference type="EMBL" id="GES94217.1"/>
    </source>
</evidence>
<organism evidence="1 2">
    <name type="scientific">Rhizophagus clarus</name>
    <dbReference type="NCBI Taxonomy" id="94130"/>
    <lineage>
        <taxon>Eukaryota</taxon>
        <taxon>Fungi</taxon>
        <taxon>Fungi incertae sedis</taxon>
        <taxon>Mucoromycota</taxon>
        <taxon>Glomeromycotina</taxon>
        <taxon>Glomeromycetes</taxon>
        <taxon>Glomerales</taxon>
        <taxon>Glomeraceae</taxon>
        <taxon>Rhizophagus</taxon>
    </lineage>
</organism>
<evidence type="ECO:0000313" key="2">
    <source>
        <dbReference type="Proteomes" id="UP000615446"/>
    </source>
</evidence>
<dbReference type="AlphaFoldDB" id="A0A8H3LWE3"/>
<name>A0A8H3LWE3_9GLOM</name>